<proteinExistence type="predicted"/>
<dbReference type="OrthoDB" id="1577640at2759"/>
<dbReference type="PANTHER" id="PTHR10039:SF15">
    <property type="entry name" value="NACHT DOMAIN-CONTAINING PROTEIN"/>
    <property type="match status" value="1"/>
</dbReference>
<evidence type="ECO:0000259" key="2">
    <source>
        <dbReference type="Pfam" id="PF24883"/>
    </source>
</evidence>
<reference evidence="3 4" key="1">
    <citation type="submission" date="2013-03" db="EMBL/GenBank/DDBJ databases">
        <title>The Genome Sequence of Exophiala aquamarina CBS 119918.</title>
        <authorList>
            <consortium name="The Broad Institute Genomics Platform"/>
            <person name="Cuomo C."/>
            <person name="de Hoog S."/>
            <person name="Gorbushina A."/>
            <person name="Walker B."/>
            <person name="Young S.K."/>
            <person name="Zeng Q."/>
            <person name="Gargeya S."/>
            <person name="Fitzgerald M."/>
            <person name="Haas B."/>
            <person name="Abouelleil A."/>
            <person name="Allen A.W."/>
            <person name="Alvarado L."/>
            <person name="Arachchi H.M."/>
            <person name="Berlin A.M."/>
            <person name="Chapman S.B."/>
            <person name="Gainer-Dewar J."/>
            <person name="Goldberg J."/>
            <person name="Griggs A."/>
            <person name="Gujja S."/>
            <person name="Hansen M."/>
            <person name="Howarth C."/>
            <person name="Imamovic A."/>
            <person name="Ireland A."/>
            <person name="Larimer J."/>
            <person name="McCowan C."/>
            <person name="Murphy C."/>
            <person name="Pearson M."/>
            <person name="Poon T.W."/>
            <person name="Priest M."/>
            <person name="Roberts A."/>
            <person name="Saif S."/>
            <person name="Shea T."/>
            <person name="Sisk P."/>
            <person name="Sykes S."/>
            <person name="Wortman J."/>
            <person name="Nusbaum C."/>
            <person name="Birren B."/>
        </authorList>
    </citation>
    <scope>NUCLEOTIDE SEQUENCE [LARGE SCALE GENOMIC DNA]</scope>
    <source>
        <strain evidence="3 4">CBS 119918</strain>
    </source>
</reference>
<dbReference type="AlphaFoldDB" id="A0A072PSJ0"/>
<gene>
    <name evidence="3" type="ORF">A1O9_00695</name>
</gene>
<keyword evidence="4" id="KW-1185">Reference proteome</keyword>
<dbReference type="InterPro" id="IPR056884">
    <property type="entry name" value="NPHP3-like_N"/>
</dbReference>
<dbReference type="InterPro" id="IPR027417">
    <property type="entry name" value="P-loop_NTPase"/>
</dbReference>
<evidence type="ECO:0000313" key="3">
    <source>
        <dbReference type="EMBL" id="KEF62722.1"/>
    </source>
</evidence>
<evidence type="ECO:0000256" key="1">
    <source>
        <dbReference type="ARBA" id="ARBA00022737"/>
    </source>
</evidence>
<evidence type="ECO:0000313" key="4">
    <source>
        <dbReference type="Proteomes" id="UP000027920"/>
    </source>
</evidence>
<dbReference type="EMBL" id="AMGV01000001">
    <property type="protein sequence ID" value="KEF62722.1"/>
    <property type="molecule type" value="Genomic_DNA"/>
</dbReference>
<dbReference type="Pfam" id="PF24883">
    <property type="entry name" value="NPHP3_N"/>
    <property type="match status" value="1"/>
</dbReference>
<keyword evidence="1" id="KW-0677">Repeat</keyword>
<sequence length="250" mass="28782">MLTSIAVENLQHKFHGEATIGFAYIYFNYRRADEQKIDNILSSILKQLCQSLAWIPADLKELYDQHQKYRTRPSLRNIMNTLHAICGLNTRVFVIVDALDECHDINGSRERFLSELFNLQANCAVNREDVERYVEGRIEGLSSFVRQNSQLREDIRTGISEAADGMFLLANFYMVSRCAGLVIVDVESDIIRLAHYTTQEYSEESQKIWFPNAEAETTGSCVTLLSYHEFRSGFCQTGEELEMRLRTNGR</sequence>
<dbReference type="RefSeq" id="XP_013265312.1">
    <property type="nucleotide sequence ID" value="XM_013409858.1"/>
</dbReference>
<dbReference type="GeneID" id="25275646"/>
<name>A0A072PSJ0_9EURO</name>
<dbReference type="HOGENOM" id="CLU_1111406_0_0_1"/>
<protein>
    <recommendedName>
        <fullName evidence="2">Nephrocystin 3-like N-terminal domain-containing protein</fullName>
    </recommendedName>
</protein>
<dbReference type="PANTHER" id="PTHR10039">
    <property type="entry name" value="AMELOGENIN"/>
    <property type="match status" value="1"/>
</dbReference>
<comment type="caution">
    <text evidence="3">The sequence shown here is derived from an EMBL/GenBank/DDBJ whole genome shotgun (WGS) entry which is preliminary data.</text>
</comment>
<dbReference type="Proteomes" id="UP000027920">
    <property type="component" value="Unassembled WGS sequence"/>
</dbReference>
<dbReference type="STRING" id="1182545.A0A072PSJ0"/>
<organism evidence="3 4">
    <name type="scientific">Exophiala aquamarina CBS 119918</name>
    <dbReference type="NCBI Taxonomy" id="1182545"/>
    <lineage>
        <taxon>Eukaryota</taxon>
        <taxon>Fungi</taxon>
        <taxon>Dikarya</taxon>
        <taxon>Ascomycota</taxon>
        <taxon>Pezizomycotina</taxon>
        <taxon>Eurotiomycetes</taxon>
        <taxon>Chaetothyriomycetidae</taxon>
        <taxon>Chaetothyriales</taxon>
        <taxon>Herpotrichiellaceae</taxon>
        <taxon>Exophiala</taxon>
    </lineage>
</organism>
<feature type="domain" description="Nephrocystin 3-like N-terminal" evidence="2">
    <location>
        <begin position="1"/>
        <end position="118"/>
    </location>
</feature>
<dbReference type="Gene3D" id="3.40.50.300">
    <property type="entry name" value="P-loop containing nucleotide triphosphate hydrolases"/>
    <property type="match status" value="1"/>
</dbReference>
<dbReference type="VEuPathDB" id="FungiDB:A1O9_00695"/>
<accession>A0A072PSJ0</accession>